<dbReference type="Gene3D" id="3.30.1360.170">
    <property type="match status" value="2"/>
</dbReference>
<dbReference type="GO" id="GO:0006231">
    <property type="term" value="P:dTMP biosynthetic process"/>
    <property type="evidence" value="ECO:0007669"/>
    <property type="project" value="InterPro"/>
</dbReference>
<evidence type="ECO:0000313" key="4">
    <source>
        <dbReference type="Proteomes" id="UP000050502"/>
    </source>
</evidence>
<evidence type="ECO:0000313" key="3">
    <source>
        <dbReference type="Proteomes" id="UP000037784"/>
    </source>
</evidence>
<dbReference type="Proteomes" id="UP000037784">
    <property type="component" value="Unassembled WGS sequence"/>
</dbReference>
<comment type="caution">
    <text evidence="1">The sequence shown here is derived from an EMBL/GenBank/DDBJ whole genome shotgun (WGS) entry which is preliminary data.</text>
</comment>
<dbReference type="PROSITE" id="PS51331">
    <property type="entry name" value="THYX"/>
    <property type="match status" value="2"/>
</dbReference>
<dbReference type="AlphaFoldDB" id="A0A0M8KA55"/>
<evidence type="ECO:0000313" key="1">
    <source>
        <dbReference type="EMBL" id="GAP63416.1"/>
    </source>
</evidence>
<dbReference type="EMBL" id="BBZA01000143">
    <property type="protein sequence ID" value="GAP63416.1"/>
    <property type="molecule type" value="Genomic_DNA"/>
</dbReference>
<dbReference type="GO" id="GO:0050797">
    <property type="term" value="F:thymidylate synthase (FAD) activity"/>
    <property type="evidence" value="ECO:0007669"/>
    <property type="project" value="InterPro"/>
</dbReference>
<proteinExistence type="predicted"/>
<dbReference type="PANTHER" id="PTHR34934">
    <property type="entry name" value="FLAVIN-DEPENDENT THYMIDYLATE SYNTHASE"/>
    <property type="match status" value="1"/>
</dbReference>
<dbReference type="EMBL" id="LGKN01000004">
    <property type="protein sequence ID" value="KPL88435.1"/>
    <property type="molecule type" value="Genomic_DNA"/>
</dbReference>
<dbReference type="InParanoid" id="A0A0M8KA55"/>
<dbReference type="GO" id="GO:0004799">
    <property type="term" value="F:thymidylate synthase activity"/>
    <property type="evidence" value="ECO:0007669"/>
    <property type="project" value="TreeGrafter"/>
</dbReference>
<dbReference type="SUPFAM" id="SSF69796">
    <property type="entry name" value="Thymidylate synthase-complementing protein Thy1"/>
    <property type="match status" value="2"/>
</dbReference>
<dbReference type="RefSeq" id="WP_054493252.1">
    <property type="nucleotide sequence ID" value="NZ_BBZA01000143.1"/>
</dbReference>
<dbReference type="InterPro" id="IPR036098">
    <property type="entry name" value="Thymidylate_synthase_ThyX_sf"/>
</dbReference>
<gene>
    <name evidence="1" type="ORF">ARMA_1839</name>
    <name evidence="2" type="ORF">SE16_06445</name>
</gene>
<organism evidence="1 3">
    <name type="scientific">Ardenticatena maritima</name>
    <dbReference type="NCBI Taxonomy" id="872965"/>
    <lineage>
        <taxon>Bacteria</taxon>
        <taxon>Bacillati</taxon>
        <taxon>Chloroflexota</taxon>
        <taxon>Ardenticatenia</taxon>
        <taxon>Ardenticatenales</taxon>
        <taxon>Ardenticatenaceae</taxon>
        <taxon>Ardenticatena</taxon>
    </lineage>
</organism>
<dbReference type="CDD" id="cd20175">
    <property type="entry name" value="ThyX"/>
    <property type="match status" value="2"/>
</dbReference>
<accession>A0A0M8KA55</accession>
<reference evidence="2 4" key="2">
    <citation type="submission" date="2015-07" db="EMBL/GenBank/DDBJ databases">
        <title>Whole genome sequence of Ardenticatena maritima DSM 23922.</title>
        <authorList>
            <person name="Hemp J."/>
            <person name="Ward L.M."/>
            <person name="Pace L.A."/>
            <person name="Fischer W.W."/>
        </authorList>
    </citation>
    <scope>NUCLEOTIDE SEQUENCE [LARGE SCALE GENOMIC DNA]</scope>
    <source>
        <strain evidence="2 4">110S</strain>
    </source>
</reference>
<dbReference type="Proteomes" id="UP000050502">
    <property type="component" value="Unassembled WGS sequence"/>
</dbReference>
<dbReference type="Pfam" id="PF02511">
    <property type="entry name" value="Thy1"/>
    <property type="match status" value="2"/>
</dbReference>
<evidence type="ECO:0000313" key="2">
    <source>
        <dbReference type="EMBL" id="KPL88435.1"/>
    </source>
</evidence>
<reference evidence="3" key="3">
    <citation type="submission" date="2015-08" db="EMBL/GenBank/DDBJ databases">
        <title>Draft Genome Sequence of a Heterotrophic Facultative Anaerobic Bacterium Ardenticatena maritima Strain 110S.</title>
        <authorList>
            <person name="Kawaichi S."/>
            <person name="Yoshida T."/>
            <person name="Sako Y."/>
            <person name="Nakamura R."/>
        </authorList>
    </citation>
    <scope>NUCLEOTIDE SEQUENCE [LARGE SCALE GENOMIC DNA]</scope>
    <source>
        <strain evidence="3">110S</strain>
    </source>
</reference>
<evidence type="ECO:0008006" key="5">
    <source>
        <dbReference type="Google" id="ProtNLM"/>
    </source>
</evidence>
<protein>
    <recommendedName>
        <fullName evidence="5">Thymidylate synthase</fullName>
    </recommendedName>
</protein>
<name>A0A0M8KA55_9CHLR</name>
<dbReference type="OrthoDB" id="9780625at2"/>
<dbReference type="PANTHER" id="PTHR34934:SF1">
    <property type="entry name" value="FLAVIN-DEPENDENT THYMIDYLATE SYNTHASE"/>
    <property type="match status" value="1"/>
</dbReference>
<dbReference type="GO" id="GO:0050660">
    <property type="term" value="F:flavin adenine dinucleotide binding"/>
    <property type="evidence" value="ECO:0007669"/>
    <property type="project" value="InterPro"/>
</dbReference>
<dbReference type="STRING" id="872965.SE16_06445"/>
<keyword evidence="3" id="KW-1185">Reference proteome</keyword>
<reference evidence="1 3" key="1">
    <citation type="journal article" date="2015" name="Genome Announc.">
        <title>Draft Genome Sequence of a Heterotrophic Facultative Anaerobic Thermophilic Bacterium, Ardenticatena maritima Strain 110ST.</title>
        <authorList>
            <person name="Kawaichi S."/>
            <person name="Yoshida T."/>
            <person name="Sako Y."/>
            <person name="Nakamura R."/>
        </authorList>
    </citation>
    <scope>NUCLEOTIDE SEQUENCE [LARGE SCALE GENOMIC DNA]</scope>
    <source>
        <strain evidence="1 3">110S</strain>
    </source>
</reference>
<sequence length="524" mass="60502">MSTQTFLSPPPRVTLINAFAKPYENAVATARTCYSPRGIVYPEQVAEKPDLRDRIAESIYQAGHHTTFQHGHVQFALENVSRHFIWSFLHSHPFYNSEQVSQRYVRVAPDQMAVPPLRGEALRLYHETLARQVSAYERLIELLTPTVERLYFARFPSRAPRNGQAHPLARRWIPKRAQEVARYVLPVATFAYLYHTISILTLFRYWRLCRQYDTPTETYMVVEQMVNAVLALDPLLAQILEEPLPLEETLEYRFWQEAHAQRAPWSREYRAEFDAMLEGHTSKLVSWKPDNEALLAQAVREVLGVPRHALNDADAIALVLDPRQNRYYGEALNVTTMSKLTRTLHHPHYTFRKKLSHTADSQDQRHRMTPGSRPMLTAYLTEDPDYITPALIRETPAAQRLYDETMAYTWDAINRLRALGVEDEYAAYLLPNAVSIRFTESADLLALHHKLRMRLCYNAQEEIFAASRDEALQIAAVNPTIGRYLGAPCTLRHAAGRRPYCPEGDRYCGVPVWKLGIDEYERIL</sequence>
<dbReference type="InterPro" id="IPR003669">
    <property type="entry name" value="Thymidylate_synthase_ThyX"/>
</dbReference>
<dbReference type="PATRIC" id="fig|872965.6.peg.1326"/>
<dbReference type="GO" id="GO:0070402">
    <property type="term" value="F:NADPH binding"/>
    <property type="evidence" value="ECO:0007669"/>
    <property type="project" value="TreeGrafter"/>
</dbReference>